<evidence type="ECO:0000256" key="2">
    <source>
        <dbReference type="SAM" id="MobiDB-lite"/>
    </source>
</evidence>
<dbReference type="OrthoDB" id="9782542at2"/>
<proteinExistence type="inferred from homology"/>
<dbReference type="NCBIfam" id="TIGR00350">
    <property type="entry name" value="lytR_cpsA_psr"/>
    <property type="match status" value="1"/>
</dbReference>
<dbReference type="Pfam" id="PF03816">
    <property type="entry name" value="LytR_cpsA_psr"/>
    <property type="match status" value="1"/>
</dbReference>
<dbReference type="Proteomes" id="UP000295418">
    <property type="component" value="Unassembled WGS sequence"/>
</dbReference>
<dbReference type="InterPro" id="IPR004474">
    <property type="entry name" value="LytR_CpsA_psr"/>
</dbReference>
<keyword evidence="5" id="KW-1185">Reference proteome</keyword>
<dbReference type="InterPro" id="IPR050922">
    <property type="entry name" value="LytR/CpsA/Psr_CW_biosynth"/>
</dbReference>
<organism evidence="4 5">
    <name type="scientific">Paenibacillus albiflavus</name>
    <dbReference type="NCBI Taxonomy" id="2545760"/>
    <lineage>
        <taxon>Bacteria</taxon>
        <taxon>Bacillati</taxon>
        <taxon>Bacillota</taxon>
        <taxon>Bacilli</taxon>
        <taxon>Bacillales</taxon>
        <taxon>Paenibacillaceae</taxon>
        <taxon>Paenibacillus</taxon>
    </lineage>
</organism>
<reference evidence="4 5" key="1">
    <citation type="submission" date="2019-03" db="EMBL/GenBank/DDBJ databases">
        <authorList>
            <person name="Kim M.K.M."/>
        </authorList>
    </citation>
    <scope>NUCLEOTIDE SEQUENCE [LARGE SCALE GENOMIC DNA]</scope>
    <source>
        <strain evidence="4 5">18JY21-1</strain>
    </source>
</reference>
<dbReference type="Gene3D" id="3.40.630.190">
    <property type="entry name" value="LCP protein"/>
    <property type="match status" value="1"/>
</dbReference>
<evidence type="ECO:0000313" key="4">
    <source>
        <dbReference type="EMBL" id="TCZ77681.1"/>
    </source>
</evidence>
<comment type="caution">
    <text evidence="4">The sequence shown here is derived from an EMBL/GenBank/DDBJ whole genome shotgun (WGS) entry which is preliminary data.</text>
</comment>
<gene>
    <name evidence="4" type="ORF">E0485_09350</name>
</gene>
<name>A0A4R4EHC7_9BACL</name>
<comment type="similarity">
    <text evidence="1">Belongs to the LytR/CpsA/Psr (LCP) family.</text>
</comment>
<dbReference type="AlphaFoldDB" id="A0A4R4EHC7"/>
<evidence type="ECO:0000259" key="3">
    <source>
        <dbReference type="Pfam" id="PF03816"/>
    </source>
</evidence>
<evidence type="ECO:0000313" key="5">
    <source>
        <dbReference type="Proteomes" id="UP000295418"/>
    </source>
</evidence>
<feature type="region of interest" description="Disordered" evidence="2">
    <location>
        <begin position="323"/>
        <end position="342"/>
    </location>
</feature>
<dbReference type="PANTHER" id="PTHR33392:SF6">
    <property type="entry name" value="POLYISOPRENYL-TEICHOIC ACID--PEPTIDOGLYCAN TEICHOIC ACID TRANSFERASE TAGU"/>
    <property type="match status" value="1"/>
</dbReference>
<sequence length="342" mass="38876">MRKRWIKIVLALVLVIGAIAAYYIIPIYNFASHISNKSDQDTVFNKEQDKKNPPPKWERTDRVNILVLGSDSRESNKNERPRSDSMIVLSIDPVTKKAAMMSILRDLYVKIPDHGENRINAALAFGGPNLAMKTASDLLDIPIQYYVYTDFEGFISLVDAIGGITLDVEKDMKWVDSADKHVYDIDLKKGVQHMDGKTALQYVRFRHDNLHNIGRSERQRKFISAVFDKMKSFSSIVKLPLILNKMEPYIQTNIQPDDMTKLASLALNVNTSDIQSVQIPPNNLYNDKRINGMAVVTSDKKKLQQYVQDVFSGKIAEEAKLKAEKEKEKQANQSGENKSKKK</sequence>
<dbReference type="EMBL" id="SKFG01000008">
    <property type="protein sequence ID" value="TCZ77681.1"/>
    <property type="molecule type" value="Genomic_DNA"/>
</dbReference>
<protein>
    <submittedName>
        <fullName evidence="4">LytR family transcriptional regulator</fullName>
    </submittedName>
</protein>
<feature type="domain" description="Cell envelope-related transcriptional attenuator" evidence="3">
    <location>
        <begin position="82"/>
        <end position="232"/>
    </location>
</feature>
<evidence type="ECO:0000256" key="1">
    <source>
        <dbReference type="ARBA" id="ARBA00006068"/>
    </source>
</evidence>
<accession>A0A4R4EHC7</accession>
<dbReference type="RefSeq" id="WP_132417765.1">
    <property type="nucleotide sequence ID" value="NZ_SKFG01000008.1"/>
</dbReference>
<dbReference type="PANTHER" id="PTHR33392">
    <property type="entry name" value="POLYISOPRENYL-TEICHOIC ACID--PEPTIDOGLYCAN TEICHOIC ACID TRANSFERASE TAGU"/>
    <property type="match status" value="1"/>
</dbReference>